<evidence type="ECO:0000256" key="6">
    <source>
        <dbReference type="ARBA" id="ARBA00023125"/>
    </source>
</evidence>
<dbReference type="PROSITE" id="PS51900">
    <property type="entry name" value="CB"/>
    <property type="match status" value="1"/>
</dbReference>
<keyword evidence="7 9" id="KW-0233">DNA recombination</keyword>
<dbReference type="InterPro" id="IPR050090">
    <property type="entry name" value="Tyrosine_recombinase_XerCD"/>
</dbReference>
<feature type="domain" description="Tyr recombinase" evidence="11">
    <location>
        <begin position="149"/>
        <end position="342"/>
    </location>
</feature>
<protein>
    <recommendedName>
        <fullName evidence="9">Tyrosine recombinase XerC</fullName>
    </recommendedName>
</protein>
<evidence type="ECO:0000256" key="4">
    <source>
        <dbReference type="ARBA" id="ARBA00022829"/>
    </source>
</evidence>
<feature type="active site" evidence="9">
    <location>
        <position position="297"/>
    </location>
</feature>
<dbReference type="HAMAP" id="MF_01808">
    <property type="entry name" value="Recomb_XerC_XerD"/>
    <property type="match status" value="1"/>
</dbReference>
<keyword evidence="8 9" id="KW-0131">Cell cycle</keyword>
<feature type="active site" evidence="9">
    <location>
        <position position="294"/>
    </location>
</feature>
<keyword evidence="5 9" id="KW-0229">DNA integration</keyword>
<feature type="active site" evidence="9">
    <location>
        <position position="200"/>
    </location>
</feature>
<keyword evidence="3 9" id="KW-0132">Cell division</keyword>
<feature type="active site" evidence="9">
    <location>
        <position position="320"/>
    </location>
</feature>
<evidence type="ECO:0000256" key="9">
    <source>
        <dbReference type="HAMAP-Rule" id="MF_01808"/>
    </source>
</evidence>
<dbReference type="PANTHER" id="PTHR30349">
    <property type="entry name" value="PHAGE INTEGRASE-RELATED"/>
    <property type="match status" value="1"/>
</dbReference>
<dbReference type="Gene3D" id="1.10.150.130">
    <property type="match status" value="1"/>
</dbReference>
<dbReference type="SUPFAM" id="SSF56349">
    <property type="entry name" value="DNA breaking-rejoining enzymes"/>
    <property type="match status" value="1"/>
</dbReference>
<keyword evidence="6 9" id="KW-0238">DNA-binding</keyword>
<evidence type="ECO:0000259" key="12">
    <source>
        <dbReference type="PROSITE" id="PS51900"/>
    </source>
</evidence>
<accession>A0A7J0BIT8</accession>
<dbReference type="GO" id="GO:0006313">
    <property type="term" value="P:DNA transposition"/>
    <property type="evidence" value="ECO:0007669"/>
    <property type="project" value="UniProtKB-UniRule"/>
</dbReference>
<evidence type="ECO:0000256" key="7">
    <source>
        <dbReference type="ARBA" id="ARBA00023172"/>
    </source>
</evidence>
<dbReference type="InterPro" id="IPR004107">
    <property type="entry name" value="Integrase_SAM-like_N"/>
</dbReference>
<keyword evidence="14" id="KW-1185">Reference proteome</keyword>
<feature type="active site" description="O-(3'-phospho-DNA)-tyrosine intermediate" evidence="9">
    <location>
        <position position="329"/>
    </location>
</feature>
<dbReference type="Proteomes" id="UP000503840">
    <property type="component" value="Unassembled WGS sequence"/>
</dbReference>
<dbReference type="GO" id="GO:0007059">
    <property type="term" value="P:chromosome segregation"/>
    <property type="evidence" value="ECO:0007669"/>
    <property type="project" value="UniProtKB-UniRule"/>
</dbReference>
<feature type="domain" description="Core-binding (CB)" evidence="12">
    <location>
        <begin position="40"/>
        <end position="128"/>
    </location>
</feature>
<dbReference type="GO" id="GO:0009037">
    <property type="term" value="F:tyrosine-based site-specific recombinase activity"/>
    <property type="evidence" value="ECO:0007669"/>
    <property type="project" value="UniProtKB-UniRule"/>
</dbReference>
<comment type="similarity">
    <text evidence="9">Belongs to the 'phage' integrase family. XerC subfamily.</text>
</comment>
<evidence type="ECO:0000256" key="5">
    <source>
        <dbReference type="ARBA" id="ARBA00022908"/>
    </source>
</evidence>
<comment type="subcellular location">
    <subcellularLocation>
        <location evidence="1 9">Cytoplasm</location>
    </subcellularLocation>
</comment>
<keyword evidence="4 9" id="KW-0159">Chromosome partition</keyword>
<comment type="caution">
    <text evidence="13">The sequence shown here is derived from an EMBL/GenBank/DDBJ whole genome shotgun (WGS) entry which is preliminary data.</text>
</comment>
<name>A0A7J0BIT8_9BACT</name>
<evidence type="ECO:0000256" key="1">
    <source>
        <dbReference type="ARBA" id="ARBA00004496"/>
    </source>
</evidence>
<sequence>MSSIKGRRKGRAGDDDFPGRIASSRSASSRTAQADFSGLPALPDMAEMYIGHLAVEKGYSDATVEAYARDLHQFESYLQQHGGTLDAPQDVTRHMVQGFLADLHRLRMNKTSMGRKLSALRGLFRYLAKKKFITVIPTDGLRNPKTDTRHPRALNVDQTFAVLDERKQQTAESTRHRGHAREQLTRDLALAELLYGSGLRISEALDLDIADIDPASGVVRVMGKGSKERMVPLSDTAKTALQAWLRQREALDASGREPALFLGARGGRLNRRQAARIIEDLCKRVGLPQAVSPHGLRHSFATHLLEAGADMRSVQELLGHARLTTTQRYTHLNLARLVEVYDKAHPKAARSGEKKKP</sequence>
<dbReference type="AlphaFoldDB" id="A0A7J0BIT8"/>
<evidence type="ECO:0000259" key="11">
    <source>
        <dbReference type="PROSITE" id="PS51898"/>
    </source>
</evidence>
<dbReference type="PANTHER" id="PTHR30349:SF41">
    <property type="entry name" value="INTEGRASE_RECOMBINASE PROTEIN MJ0367-RELATED"/>
    <property type="match status" value="1"/>
</dbReference>
<feature type="active site" evidence="9">
    <location>
        <position position="224"/>
    </location>
</feature>
<dbReference type="GO" id="GO:0005737">
    <property type="term" value="C:cytoplasm"/>
    <property type="evidence" value="ECO:0007669"/>
    <property type="project" value="UniProtKB-SubCell"/>
</dbReference>
<feature type="compositionally biased region" description="Basic residues" evidence="10">
    <location>
        <begin position="1"/>
        <end position="10"/>
    </location>
</feature>
<keyword evidence="2 9" id="KW-0963">Cytoplasm</keyword>
<comment type="function">
    <text evidence="9">Site-specific tyrosine recombinase, which acts by catalyzing the cutting and rejoining of the recombining DNA molecules. The XerC-XerD complex is essential to convert dimers of the bacterial chromosome into monomers to permit their segregation at cell division. It also contributes to the segregational stability of plasmids.</text>
</comment>
<dbReference type="PROSITE" id="PS51898">
    <property type="entry name" value="TYR_RECOMBINASE"/>
    <property type="match status" value="1"/>
</dbReference>
<dbReference type="InterPro" id="IPR023009">
    <property type="entry name" value="Tyrosine_recombinase_XerC/XerD"/>
</dbReference>
<dbReference type="InterPro" id="IPR044068">
    <property type="entry name" value="CB"/>
</dbReference>
<dbReference type="InterPro" id="IPR002104">
    <property type="entry name" value="Integrase_catalytic"/>
</dbReference>
<evidence type="ECO:0000256" key="10">
    <source>
        <dbReference type="SAM" id="MobiDB-lite"/>
    </source>
</evidence>
<dbReference type="GO" id="GO:0003677">
    <property type="term" value="F:DNA binding"/>
    <property type="evidence" value="ECO:0007669"/>
    <property type="project" value="UniProtKB-UniRule"/>
</dbReference>
<comment type="subunit">
    <text evidence="9">Forms a cyclic heterotetrameric complex composed of two molecules of XerC and two molecules of XerD.</text>
</comment>
<evidence type="ECO:0000256" key="3">
    <source>
        <dbReference type="ARBA" id="ARBA00022618"/>
    </source>
</evidence>
<dbReference type="InterPro" id="IPR011010">
    <property type="entry name" value="DNA_brk_join_enz"/>
</dbReference>
<dbReference type="InterPro" id="IPR013762">
    <property type="entry name" value="Integrase-like_cat_sf"/>
</dbReference>
<dbReference type="Pfam" id="PF02899">
    <property type="entry name" value="Phage_int_SAM_1"/>
    <property type="match status" value="1"/>
</dbReference>
<dbReference type="Pfam" id="PF00589">
    <property type="entry name" value="Phage_integrase"/>
    <property type="match status" value="1"/>
</dbReference>
<evidence type="ECO:0000256" key="8">
    <source>
        <dbReference type="ARBA" id="ARBA00023306"/>
    </source>
</evidence>
<evidence type="ECO:0000256" key="2">
    <source>
        <dbReference type="ARBA" id="ARBA00022490"/>
    </source>
</evidence>
<proteinExistence type="inferred from homology"/>
<evidence type="ECO:0000313" key="13">
    <source>
        <dbReference type="EMBL" id="GFM33627.1"/>
    </source>
</evidence>
<gene>
    <name evidence="9" type="primary">xerC</name>
    <name evidence="13" type="ORF">DSM101010T_19920</name>
</gene>
<dbReference type="NCBIfam" id="NF001399">
    <property type="entry name" value="PRK00283.1"/>
    <property type="match status" value="1"/>
</dbReference>
<organism evidence="13 14">
    <name type="scientific">Desulfovibrio subterraneus</name>
    <dbReference type="NCBI Taxonomy" id="2718620"/>
    <lineage>
        <taxon>Bacteria</taxon>
        <taxon>Pseudomonadati</taxon>
        <taxon>Thermodesulfobacteriota</taxon>
        <taxon>Desulfovibrionia</taxon>
        <taxon>Desulfovibrionales</taxon>
        <taxon>Desulfovibrionaceae</taxon>
        <taxon>Desulfovibrio</taxon>
    </lineage>
</organism>
<reference evidence="13 14" key="1">
    <citation type="submission" date="2020-05" db="EMBL/GenBank/DDBJ databases">
        <title>Draft genome sequence of Desulfovibrio sp. strain HN2T.</title>
        <authorList>
            <person name="Ueno A."/>
            <person name="Tamazawa S."/>
            <person name="Tamamura S."/>
            <person name="Murakami T."/>
            <person name="Kiyama T."/>
            <person name="Inomata H."/>
            <person name="Amano Y."/>
            <person name="Miyakawa K."/>
            <person name="Tamaki H."/>
            <person name="Naganuma T."/>
            <person name="Kaneko K."/>
        </authorList>
    </citation>
    <scope>NUCLEOTIDE SEQUENCE [LARGE SCALE GENOMIC DNA]</scope>
    <source>
        <strain evidence="13 14">HN2</strain>
    </source>
</reference>
<dbReference type="InterPro" id="IPR010998">
    <property type="entry name" value="Integrase_recombinase_N"/>
</dbReference>
<dbReference type="EMBL" id="BLVO01000013">
    <property type="protein sequence ID" value="GFM33627.1"/>
    <property type="molecule type" value="Genomic_DNA"/>
</dbReference>
<dbReference type="GO" id="GO:0051301">
    <property type="term" value="P:cell division"/>
    <property type="evidence" value="ECO:0007669"/>
    <property type="project" value="UniProtKB-KW"/>
</dbReference>
<dbReference type="CDD" id="cd00798">
    <property type="entry name" value="INT_XerDC_C"/>
    <property type="match status" value="1"/>
</dbReference>
<dbReference type="Gene3D" id="1.10.443.10">
    <property type="entry name" value="Intergrase catalytic core"/>
    <property type="match status" value="1"/>
</dbReference>
<feature type="region of interest" description="Disordered" evidence="10">
    <location>
        <begin position="1"/>
        <end position="33"/>
    </location>
</feature>
<evidence type="ECO:0000313" key="14">
    <source>
        <dbReference type="Proteomes" id="UP000503840"/>
    </source>
</evidence>